<name>A0A3A9AEU6_9FIRM</name>
<dbReference type="Pfam" id="PF13304">
    <property type="entry name" value="AAA_21"/>
    <property type="match status" value="1"/>
</dbReference>
<dbReference type="PANTHER" id="PTHR43581:SF2">
    <property type="entry name" value="EXCINUCLEASE ATPASE SUBUNIT"/>
    <property type="match status" value="1"/>
</dbReference>
<dbReference type="InterPro" id="IPR041685">
    <property type="entry name" value="AAA_GajA/Old/RecF-like"/>
</dbReference>
<dbReference type="Proteomes" id="UP000280696">
    <property type="component" value="Unassembled WGS sequence"/>
</dbReference>
<dbReference type="PIRSF" id="PIRSF034888">
    <property type="entry name" value="P-loop_UCP034888"/>
    <property type="match status" value="1"/>
</dbReference>
<protein>
    <submittedName>
        <fullName evidence="4">DUF3696 domain-containing protein</fullName>
    </submittedName>
</protein>
<dbReference type="InterPro" id="IPR027417">
    <property type="entry name" value="P-loop_NTPase"/>
</dbReference>
<dbReference type="InterPro" id="IPR022532">
    <property type="entry name" value="DUF3696"/>
</dbReference>
<keyword evidence="5" id="KW-1185">Reference proteome</keyword>
<evidence type="ECO:0000259" key="1">
    <source>
        <dbReference type="Pfam" id="PF12476"/>
    </source>
</evidence>
<reference evidence="4 5" key="1">
    <citation type="submission" date="2018-09" db="EMBL/GenBank/DDBJ databases">
        <title>Murine metabolic-syndrome-specific gut microbial biobank.</title>
        <authorList>
            <person name="Liu C."/>
        </authorList>
    </citation>
    <scope>NUCLEOTIDE SEQUENCE [LARGE SCALE GENOMIC DNA]</scope>
    <source>
        <strain evidence="4 5">0.1xD8-82</strain>
    </source>
</reference>
<comment type="caution">
    <text evidence="4">The sequence shown here is derived from an EMBL/GenBank/DDBJ whole genome shotgun (WGS) entry which is preliminary data.</text>
</comment>
<feature type="domain" description="Endonuclease GajA/Old nuclease/RecF-like AAA" evidence="2">
    <location>
        <begin position="1"/>
        <end position="140"/>
    </location>
</feature>
<evidence type="ECO:0000313" key="4">
    <source>
        <dbReference type="EMBL" id="RKI89778.1"/>
    </source>
</evidence>
<sequence length="363" mass="41257">MKTDKLQLTNFKCLSNVTFEFGNLNILAGANGCGKSSLIHSLLLLRQSYEQYRNLDILSLYGKYINLGSAKDILYEHAGKGEEISYCIFNEKGAGIELAYEYAPENRMLMNVKSSAKNLKNFNIFGDTFEYLSADRIIPQTVYSSISQDNFLGNRGENSLNFLEKYGDTFKVEKVFQDDTKNEYLLYYVNKWMERIFHGFRLQLSPIAEADAVGLRYAEKSREWVSNSYRAINVGFGITYVLPIIVALLKAQRGDLILIENPEAHLHPKAQRLIGELLAKAATTGAQIIVETHSDHVLNGVRISAKNKIIAPSDIKMFFFMKEDIGSKYHTNIYLPQMDKDGNIDIWPSGFFDEWDNALALLF</sequence>
<dbReference type="Pfam" id="PF13175">
    <property type="entry name" value="AAA_15"/>
    <property type="match status" value="1"/>
</dbReference>
<gene>
    <name evidence="4" type="ORF">D7V94_16470</name>
</gene>
<feature type="domain" description="ATPase AAA-type core" evidence="3">
    <location>
        <begin position="166"/>
        <end position="299"/>
    </location>
</feature>
<dbReference type="InterPro" id="IPR014592">
    <property type="entry name" value="P-loop_UCP034888"/>
</dbReference>
<dbReference type="InterPro" id="IPR003959">
    <property type="entry name" value="ATPase_AAA_core"/>
</dbReference>
<dbReference type="SUPFAM" id="SSF52540">
    <property type="entry name" value="P-loop containing nucleoside triphosphate hydrolases"/>
    <property type="match status" value="1"/>
</dbReference>
<feature type="domain" description="DUF3696" evidence="1">
    <location>
        <begin position="310"/>
        <end position="360"/>
    </location>
</feature>
<dbReference type="OrthoDB" id="308933at2"/>
<dbReference type="AlphaFoldDB" id="A0A3A9AEU6"/>
<dbReference type="GO" id="GO:0006302">
    <property type="term" value="P:double-strand break repair"/>
    <property type="evidence" value="ECO:0007669"/>
    <property type="project" value="InterPro"/>
</dbReference>
<accession>A0A3A9AEU6</accession>
<dbReference type="InterPro" id="IPR051396">
    <property type="entry name" value="Bact_Antivir_Def_Nuclease"/>
</dbReference>
<evidence type="ECO:0000313" key="5">
    <source>
        <dbReference type="Proteomes" id="UP000280696"/>
    </source>
</evidence>
<dbReference type="RefSeq" id="WP_120471427.1">
    <property type="nucleotide sequence ID" value="NZ_RAYQ01000019.1"/>
</dbReference>
<dbReference type="EMBL" id="RAYQ01000019">
    <property type="protein sequence ID" value="RKI89778.1"/>
    <property type="molecule type" value="Genomic_DNA"/>
</dbReference>
<dbReference type="GO" id="GO:0016887">
    <property type="term" value="F:ATP hydrolysis activity"/>
    <property type="evidence" value="ECO:0007669"/>
    <property type="project" value="InterPro"/>
</dbReference>
<dbReference type="Gene3D" id="3.40.50.300">
    <property type="entry name" value="P-loop containing nucleotide triphosphate hydrolases"/>
    <property type="match status" value="1"/>
</dbReference>
<dbReference type="Pfam" id="PF12476">
    <property type="entry name" value="DUF3696"/>
    <property type="match status" value="1"/>
</dbReference>
<evidence type="ECO:0000259" key="3">
    <source>
        <dbReference type="Pfam" id="PF13304"/>
    </source>
</evidence>
<dbReference type="PANTHER" id="PTHR43581">
    <property type="entry name" value="ATP/GTP PHOSPHATASE"/>
    <property type="match status" value="1"/>
</dbReference>
<proteinExistence type="predicted"/>
<organism evidence="4 5">
    <name type="scientific">Parablautia intestinalis</name>
    <dbReference type="NCBI Taxonomy" id="2320100"/>
    <lineage>
        <taxon>Bacteria</taxon>
        <taxon>Bacillati</taxon>
        <taxon>Bacillota</taxon>
        <taxon>Clostridia</taxon>
        <taxon>Lachnospirales</taxon>
        <taxon>Lachnospiraceae</taxon>
        <taxon>Parablautia</taxon>
    </lineage>
</organism>
<evidence type="ECO:0000259" key="2">
    <source>
        <dbReference type="Pfam" id="PF13175"/>
    </source>
</evidence>
<dbReference type="GO" id="GO:0005524">
    <property type="term" value="F:ATP binding"/>
    <property type="evidence" value="ECO:0007669"/>
    <property type="project" value="InterPro"/>
</dbReference>